<dbReference type="Proteomes" id="UP000183832">
    <property type="component" value="Unassembled WGS sequence"/>
</dbReference>
<gene>
    <name evidence="2" type="ORF">CLUMA_CG008738</name>
</gene>
<organism evidence="2 3">
    <name type="scientific">Clunio marinus</name>
    <dbReference type="NCBI Taxonomy" id="568069"/>
    <lineage>
        <taxon>Eukaryota</taxon>
        <taxon>Metazoa</taxon>
        <taxon>Ecdysozoa</taxon>
        <taxon>Arthropoda</taxon>
        <taxon>Hexapoda</taxon>
        <taxon>Insecta</taxon>
        <taxon>Pterygota</taxon>
        <taxon>Neoptera</taxon>
        <taxon>Endopterygota</taxon>
        <taxon>Diptera</taxon>
        <taxon>Nematocera</taxon>
        <taxon>Chironomoidea</taxon>
        <taxon>Chironomidae</taxon>
        <taxon>Clunio</taxon>
    </lineage>
</organism>
<keyword evidence="1" id="KW-0472">Membrane</keyword>
<dbReference type="AlphaFoldDB" id="A0A1J1I4I1"/>
<accession>A0A1J1I4I1</accession>
<protein>
    <submittedName>
        <fullName evidence="2">CLUMA_CG008738, isoform A</fullName>
    </submittedName>
</protein>
<evidence type="ECO:0000256" key="1">
    <source>
        <dbReference type="SAM" id="Phobius"/>
    </source>
</evidence>
<dbReference type="EMBL" id="CVRI01000041">
    <property type="protein sequence ID" value="CRK95239.1"/>
    <property type="molecule type" value="Genomic_DNA"/>
</dbReference>
<evidence type="ECO:0000313" key="3">
    <source>
        <dbReference type="Proteomes" id="UP000183832"/>
    </source>
</evidence>
<keyword evidence="1" id="KW-0812">Transmembrane</keyword>
<name>A0A1J1I4I1_9DIPT</name>
<keyword evidence="3" id="KW-1185">Reference proteome</keyword>
<evidence type="ECO:0000313" key="2">
    <source>
        <dbReference type="EMBL" id="CRK95239.1"/>
    </source>
</evidence>
<keyword evidence="1" id="KW-1133">Transmembrane helix</keyword>
<feature type="transmembrane region" description="Helical" evidence="1">
    <location>
        <begin position="7"/>
        <end position="30"/>
    </location>
</feature>
<proteinExistence type="predicted"/>
<sequence>MMESSSFMMNFEVFCFNPSYSAIFHLFFWYETRFS</sequence>
<reference evidence="2 3" key="1">
    <citation type="submission" date="2015-04" db="EMBL/GenBank/DDBJ databases">
        <authorList>
            <person name="Syromyatnikov M.Y."/>
            <person name="Popov V.N."/>
        </authorList>
    </citation>
    <scope>NUCLEOTIDE SEQUENCE [LARGE SCALE GENOMIC DNA]</scope>
</reference>